<dbReference type="EMBL" id="JAPDMZ010000214">
    <property type="protein sequence ID" value="KAK0545863.1"/>
    <property type="molecule type" value="Genomic_DNA"/>
</dbReference>
<keyword evidence="1" id="KW-1133">Transmembrane helix</keyword>
<proteinExistence type="predicted"/>
<sequence length="158" mass="15890">MRVSFAVALAAIAGSTQALPQSGFSATTRSDSTTISLPVSFSTPSYSVSNTFTPITTYSTAGETKPTVITGTGANGTPYTFSYNVPVSTIGTVPVPGLDANLSSMGLPTTQQPLTAPTKDLQTNAALRRADLGFNKVLGGATAVLFGAIGAGAAVVLL</sequence>
<name>A0AAN6JPV3_9BASI</name>
<reference evidence="3" key="1">
    <citation type="journal article" date="2023" name="PhytoFront">
        <title>Draft Genome Resources of Seven Strains of Tilletia horrida, Causal Agent of Kernel Smut of Rice.</title>
        <authorList>
            <person name="Khanal S."/>
            <person name="Antony Babu S."/>
            <person name="Zhou X.G."/>
        </authorList>
    </citation>
    <scope>NUCLEOTIDE SEQUENCE</scope>
    <source>
        <strain evidence="3">TX6</strain>
    </source>
</reference>
<evidence type="ECO:0000313" key="4">
    <source>
        <dbReference type="Proteomes" id="UP001176517"/>
    </source>
</evidence>
<keyword evidence="4" id="KW-1185">Reference proteome</keyword>
<dbReference type="Proteomes" id="UP001176517">
    <property type="component" value="Unassembled WGS sequence"/>
</dbReference>
<dbReference type="AlphaFoldDB" id="A0AAN6JPV3"/>
<keyword evidence="2" id="KW-0732">Signal</keyword>
<evidence type="ECO:0000313" key="3">
    <source>
        <dbReference type="EMBL" id="KAK0545863.1"/>
    </source>
</evidence>
<evidence type="ECO:0000256" key="1">
    <source>
        <dbReference type="SAM" id="Phobius"/>
    </source>
</evidence>
<feature type="signal peptide" evidence="2">
    <location>
        <begin position="1"/>
        <end position="18"/>
    </location>
</feature>
<evidence type="ECO:0000256" key="2">
    <source>
        <dbReference type="SAM" id="SignalP"/>
    </source>
</evidence>
<feature type="chain" id="PRO_5042883033" evidence="2">
    <location>
        <begin position="19"/>
        <end position="158"/>
    </location>
</feature>
<feature type="transmembrane region" description="Helical" evidence="1">
    <location>
        <begin position="137"/>
        <end position="157"/>
    </location>
</feature>
<keyword evidence="1" id="KW-0812">Transmembrane</keyword>
<gene>
    <name evidence="3" type="ORF">OC846_005503</name>
</gene>
<protein>
    <submittedName>
        <fullName evidence="3">Uncharacterized protein</fullName>
    </submittedName>
</protein>
<organism evidence="3 4">
    <name type="scientific">Tilletia horrida</name>
    <dbReference type="NCBI Taxonomy" id="155126"/>
    <lineage>
        <taxon>Eukaryota</taxon>
        <taxon>Fungi</taxon>
        <taxon>Dikarya</taxon>
        <taxon>Basidiomycota</taxon>
        <taxon>Ustilaginomycotina</taxon>
        <taxon>Exobasidiomycetes</taxon>
        <taxon>Tilletiales</taxon>
        <taxon>Tilletiaceae</taxon>
        <taxon>Tilletia</taxon>
    </lineage>
</organism>
<keyword evidence="1" id="KW-0472">Membrane</keyword>
<comment type="caution">
    <text evidence="3">The sequence shown here is derived from an EMBL/GenBank/DDBJ whole genome shotgun (WGS) entry which is preliminary data.</text>
</comment>
<accession>A0AAN6JPV3</accession>